<gene>
    <name evidence="1" type="ORF">V1477_008627</name>
</gene>
<dbReference type="Proteomes" id="UP001607303">
    <property type="component" value="Unassembled WGS sequence"/>
</dbReference>
<reference evidence="1 2" key="1">
    <citation type="journal article" date="2024" name="Ann. Entomol. Soc. Am.">
        <title>Genomic analyses of the southern and eastern yellowjacket wasps (Hymenoptera: Vespidae) reveal evolutionary signatures of social life.</title>
        <authorList>
            <person name="Catto M.A."/>
            <person name="Caine P.B."/>
            <person name="Orr S.E."/>
            <person name="Hunt B.G."/>
            <person name="Goodisman M.A.D."/>
        </authorList>
    </citation>
    <scope>NUCLEOTIDE SEQUENCE [LARGE SCALE GENOMIC DNA]</scope>
    <source>
        <strain evidence="1">232</strain>
        <tissue evidence="1">Head and thorax</tissue>
    </source>
</reference>
<dbReference type="EMBL" id="JAYRBN010000056">
    <property type="protein sequence ID" value="KAL2743138.1"/>
    <property type="molecule type" value="Genomic_DNA"/>
</dbReference>
<protein>
    <submittedName>
        <fullName evidence="1">Uncharacterized protein</fullName>
    </submittedName>
</protein>
<dbReference type="AlphaFoldDB" id="A0ABD2CDK4"/>
<sequence>MDLVNEIIKSGSVKSVLCYSSQTSRSRRVKLKGKFVSPLMKRRRSREQDDEEDAIRRRKARELRVVGPKVEDYKRGIRLSVSVSRQLIAISKQIIGAANLNVAPTTQQASLVTIYIVSTETRVRARRSLSLSACGTSSSRARRVALRIISLRH</sequence>
<evidence type="ECO:0000313" key="1">
    <source>
        <dbReference type="EMBL" id="KAL2743138.1"/>
    </source>
</evidence>
<accession>A0ABD2CDK4</accession>
<proteinExistence type="predicted"/>
<evidence type="ECO:0000313" key="2">
    <source>
        <dbReference type="Proteomes" id="UP001607303"/>
    </source>
</evidence>
<name>A0ABD2CDK4_VESMC</name>
<comment type="caution">
    <text evidence="1">The sequence shown here is derived from an EMBL/GenBank/DDBJ whole genome shotgun (WGS) entry which is preliminary data.</text>
</comment>
<keyword evidence="2" id="KW-1185">Reference proteome</keyword>
<organism evidence="1 2">
    <name type="scientific">Vespula maculifrons</name>
    <name type="common">Eastern yellow jacket</name>
    <name type="synonym">Wasp</name>
    <dbReference type="NCBI Taxonomy" id="7453"/>
    <lineage>
        <taxon>Eukaryota</taxon>
        <taxon>Metazoa</taxon>
        <taxon>Ecdysozoa</taxon>
        <taxon>Arthropoda</taxon>
        <taxon>Hexapoda</taxon>
        <taxon>Insecta</taxon>
        <taxon>Pterygota</taxon>
        <taxon>Neoptera</taxon>
        <taxon>Endopterygota</taxon>
        <taxon>Hymenoptera</taxon>
        <taxon>Apocrita</taxon>
        <taxon>Aculeata</taxon>
        <taxon>Vespoidea</taxon>
        <taxon>Vespidae</taxon>
        <taxon>Vespinae</taxon>
        <taxon>Vespula</taxon>
    </lineage>
</organism>